<organism evidence="4 5">
    <name type="scientific">Dinothrombium tinctorium</name>
    <dbReference type="NCBI Taxonomy" id="1965070"/>
    <lineage>
        <taxon>Eukaryota</taxon>
        <taxon>Metazoa</taxon>
        <taxon>Ecdysozoa</taxon>
        <taxon>Arthropoda</taxon>
        <taxon>Chelicerata</taxon>
        <taxon>Arachnida</taxon>
        <taxon>Acari</taxon>
        <taxon>Acariformes</taxon>
        <taxon>Trombidiformes</taxon>
        <taxon>Prostigmata</taxon>
        <taxon>Anystina</taxon>
        <taxon>Parasitengona</taxon>
        <taxon>Trombidioidea</taxon>
        <taxon>Trombidiidae</taxon>
        <taxon>Dinothrombium</taxon>
    </lineage>
</organism>
<comment type="caution">
    <text evidence="4">The sequence shown here is derived from an EMBL/GenBank/DDBJ whole genome shotgun (WGS) entry which is preliminary data.</text>
</comment>
<dbReference type="InterPro" id="IPR036282">
    <property type="entry name" value="Glutathione-S-Trfase_C_sf"/>
</dbReference>
<dbReference type="PROSITE" id="PS50405">
    <property type="entry name" value="GST_CTER"/>
    <property type="match status" value="1"/>
</dbReference>
<dbReference type="SFLD" id="SFLDG01153">
    <property type="entry name" value="Main.4:_Theta-like"/>
    <property type="match status" value="1"/>
</dbReference>
<dbReference type="Pfam" id="PF13417">
    <property type="entry name" value="GST_N_3"/>
    <property type="match status" value="1"/>
</dbReference>
<dbReference type="FunFam" id="3.40.30.10:FF:000034">
    <property type="entry name" value="glutathione S-transferase 1"/>
    <property type="match status" value="1"/>
</dbReference>
<dbReference type="Pfam" id="PF00043">
    <property type="entry name" value="GST_C"/>
    <property type="match status" value="1"/>
</dbReference>
<dbReference type="AlphaFoldDB" id="A0A3S3NX47"/>
<proteinExistence type="predicted"/>
<dbReference type="PANTHER" id="PTHR43969:SF9">
    <property type="entry name" value="GLUTATHIONE S TRANSFERASE D10, ISOFORM A-RELATED"/>
    <property type="match status" value="1"/>
</dbReference>
<dbReference type="InterPro" id="IPR004045">
    <property type="entry name" value="Glutathione_S-Trfase_N"/>
</dbReference>
<dbReference type="InterPro" id="IPR040079">
    <property type="entry name" value="Glutathione_S-Trfase"/>
</dbReference>
<name>A0A3S3NX47_9ACAR</name>
<dbReference type="SUPFAM" id="SSF52833">
    <property type="entry name" value="Thioredoxin-like"/>
    <property type="match status" value="1"/>
</dbReference>
<gene>
    <name evidence="4" type="ORF">B4U79_07318</name>
</gene>
<dbReference type="InterPro" id="IPR004046">
    <property type="entry name" value="GST_C"/>
</dbReference>
<accession>A0A3S3NX47</accession>
<protein>
    <submittedName>
        <fullName evidence="4">Glutathione S-transferase 1: isoform D-like protein</fullName>
    </submittedName>
</protein>
<evidence type="ECO:0000259" key="2">
    <source>
        <dbReference type="PROSITE" id="PS50404"/>
    </source>
</evidence>
<feature type="domain" description="GST C-terminal" evidence="3">
    <location>
        <begin position="88"/>
        <end position="179"/>
    </location>
</feature>
<keyword evidence="4" id="KW-0808">Transferase</keyword>
<dbReference type="SFLD" id="SFLDG00358">
    <property type="entry name" value="Main_(cytGST)"/>
    <property type="match status" value="1"/>
</dbReference>
<comment type="subunit">
    <text evidence="1">Homodimer.</text>
</comment>
<dbReference type="CDD" id="cd03177">
    <property type="entry name" value="GST_C_Delta_Epsilon"/>
    <property type="match status" value="1"/>
</dbReference>
<dbReference type="Gene3D" id="3.40.30.10">
    <property type="entry name" value="Glutaredoxin"/>
    <property type="match status" value="1"/>
</dbReference>
<dbReference type="SFLD" id="SFLDS00019">
    <property type="entry name" value="Glutathione_Transferase_(cytos"/>
    <property type="match status" value="1"/>
</dbReference>
<dbReference type="InterPro" id="IPR010987">
    <property type="entry name" value="Glutathione-S-Trfase_C-like"/>
</dbReference>
<dbReference type="FunFam" id="1.20.1050.10:FF:000007">
    <property type="entry name" value="Glutathione S-transferase 1-1"/>
    <property type="match status" value="1"/>
</dbReference>
<dbReference type="Proteomes" id="UP000285301">
    <property type="component" value="Unassembled WGS sequence"/>
</dbReference>
<keyword evidence="5" id="KW-1185">Reference proteome</keyword>
<dbReference type="STRING" id="1965070.A0A3S3NX47"/>
<dbReference type="EMBL" id="NCKU01001952">
    <property type="protein sequence ID" value="RWS10826.1"/>
    <property type="molecule type" value="Genomic_DNA"/>
</dbReference>
<dbReference type="PROSITE" id="PS50404">
    <property type="entry name" value="GST_NTER"/>
    <property type="match status" value="1"/>
</dbReference>
<dbReference type="SUPFAM" id="SSF47616">
    <property type="entry name" value="GST C-terminal domain-like"/>
    <property type="match status" value="1"/>
</dbReference>
<dbReference type="Gene3D" id="1.20.1050.10">
    <property type="match status" value="1"/>
</dbReference>
<sequence>MGIDLYYSPGSSGCWAVITTAKYLEIPLNLKTVNLIEGDHLKPEFLEINPQHCIPTMVEDEFVLWESRAIMRYLVNQYSSENQIYPTDVKQRAIVDRLLDFDLGTLNSAIGQYFAPQLMKGEEPNPEKEAEMRNKLALLEIFLSEGPYAAGDSLTLADFSLLSSVSILEAFDFDLSMYS</sequence>
<dbReference type="GO" id="GO:0006749">
    <property type="term" value="P:glutathione metabolic process"/>
    <property type="evidence" value="ECO:0007669"/>
    <property type="project" value="TreeGrafter"/>
</dbReference>
<dbReference type="OrthoDB" id="37920at2759"/>
<evidence type="ECO:0000259" key="3">
    <source>
        <dbReference type="PROSITE" id="PS50405"/>
    </source>
</evidence>
<feature type="domain" description="GST N-terminal" evidence="2">
    <location>
        <begin position="1"/>
        <end position="82"/>
    </location>
</feature>
<dbReference type="GO" id="GO:0004364">
    <property type="term" value="F:glutathione transferase activity"/>
    <property type="evidence" value="ECO:0007669"/>
    <property type="project" value="TreeGrafter"/>
</dbReference>
<evidence type="ECO:0000313" key="4">
    <source>
        <dbReference type="EMBL" id="RWS10826.1"/>
    </source>
</evidence>
<dbReference type="PANTHER" id="PTHR43969">
    <property type="entry name" value="GLUTATHIONE S TRANSFERASE D10, ISOFORM A-RELATED"/>
    <property type="match status" value="1"/>
</dbReference>
<evidence type="ECO:0000256" key="1">
    <source>
        <dbReference type="ARBA" id="ARBA00011738"/>
    </source>
</evidence>
<dbReference type="InterPro" id="IPR036249">
    <property type="entry name" value="Thioredoxin-like_sf"/>
</dbReference>
<evidence type="ECO:0000313" key="5">
    <source>
        <dbReference type="Proteomes" id="UP000285301"/>
    </source>
</evidence>
<feature type="non-terminal residue" evidence="4">
    <location>
        <position position="179"/>
    </location>
</feature>
<reference evidence="4 5" key="1">
    <citation type="journal article" date="2018" name="Gigascience">
        <title>Genomes of trombidid mites reveal novel predicted allergens and laterally-transferred genes associated with secondary metabolism.</title>
        <authorList>
            <person name="Dong X."/>
            <person name="Chaisiri K."/>
            <person name="Xia D."/>
            <person name="Armstrong S.D."/>
            <person name="Fang Y."/>
            <person name="Donnelly M.J."/>
            <person name="Kadowaki T."/>
            <person name="McGarry J.W."/>
            <person name="Darby A.C."/>
            <person name="Makepeace B.L."/>
        </authorList>
    </citation>
    <scope>NUCLEOTIDE SEQUENCE [LARGE SCALE GENOMIC DNA]</scope>
    <source>
        <strain evidence="4">UoL-WK</strain>
    </source>
</reference>
<dbReference type="CDD" id="cd03045">
    <property type="entry name" value="GST_N_Delta_Epsilon"/>
    <property type="match status" value="1"/>
</dbReference>